<name>A0ABU6TGK2_9FABA</name>
<evidence type="ECO:0000313" key="1">
    <source>
        <dbReference type="EMBL" id="MED6147028.1"/>
    </source>
</evidence>
<organism evidence="1 2">
    <name type="scientific">Stylosanthes scabra</name>
    <dbReference type="NCBI Taxonomy" id="79078"/>
    <lineage>
        <taxon>Eukaryota</taxon>
        <taxon>Viridiplantae</taxon>
        <taxon>Streptophyta</taxon>
        <taxon>Embryophyta</taxon>
        <taxon>Tracheophyta</taxon>
        <taxon>Spermatophyta</taxon>
        <taxon>Magnoliopsida</taxon>
        <taxon>eudicotyledons</taxon>
        <taxon>Gunneridae</taxon>
        <taxon>Pentapetalae</taxon>
        <taxon>rosids</taxon>
        <taxon>fabids</taxon>
        <taxon>Fabales</taxon>
        <taxon>Fabaceae</taxon>
        <taxon>Papilionoideae</taxon>
        <taxon>50 kb inversion clade</taxon>
        <taxon>dalbergioids sensu lato</taxon>
        <taxon>Dalbergieae</taxon>
        <taxon>Pterocarpus clade</taxon>
        <taxon>Stylosanthes</taxon>
    </lineage>
</organism>
<evidence type="ECO:0000313" key="2">
    <source>
        <dbReference type="Proteomes" id="UP001341840"/>
    </source>
</evidence>
<sequence length="366" mass="40968">MLLSTSLFGENTAAQAHVRWLPFLERVDELGRYSWGPQSLPGCTGVYAEQPTGMSSRWWERYLPTFDEKGPRLQAHRRQLDLMPFREFFCLSYRTKAVEAVLNRSILPEDHKALWCSIVPLIYFRTIEWHQVDRVIPQFGGVQNRPHAALNIDFMHAKDGWGSDQWFPQTYQCWHGFWATSLLILAPLQTSLSGGSSPLGGTLSRLGLTTTTWEENDGWDEDEMMAEDASAERSTRKIRRMLEGYGRRRGAGRGGRDRREGCDMAPTQQTLASPSQPMLYGLSSPGFQQMISKILLEGDGGYRPDTQFDGSPIHLDLNEPVSGPSHMFMALGGTPPSAAHVPSGSWVVPFMEPARSADSSSVTRTG</sequence>
<reference evidence="1 2" key="1">
    <citation type="journal article" date="2023" name="Plants (Basel)">
        <title>Bridging the Gap: Combining Genomics and Transcriptomics Approaches to Understand Stylosanthes scabra, an Orphan Legume from the Brazilian Caatinga.</title>
        <authorList>
            <person name="Ferreira-Neto J.R.C."/>
            <person name="da Silva M.D."/>
            <person name="Binneck E."/>
            <person name="de Melo N.F."/>
            <person name="da Silva R.H."/>
            <person name="de Melo A.L.T.M."/>
            <person name="Pandolfi V."/>
            <person name="Bustamante F.O."/>
            <person name="Brasileiro-Vidal A.C."/>
            <person name="Benko-Iseppon A.M."/>
        </authorList>
    </citation>
    <scope>NUCLEOTIDE SEQUENCE [LARGE SCALE GENOMIC DNA]</scope>
    <source>
        <tissue evidence="1">Leaves</tissue>
    </source>
</reference>
<dbReference type="Proteomes" id="UP001341840">
    <property type="component" value="Unassembled WGS sequence"/>
</dbReference>
<protein>
    <recommendedName>
        <fullName evidence="3">Aminotransferase-like plant mobile domain-containing protein</fullName>
    </recommendedName>
</protein>
<dbReference type="EMBL" id="JASCZI010090836">
    <property type="protein sequence ID" value="MED6147028.1"/>
    <property type="molecule type" value="Genomic_DNA"/>
</dbReference>
<accession>A0ABU6TGK2</accession>
<keyword evidence="2" id="KW-1185">Reference proteome</keyword>
<comment type="caution">
    <text evidence="1">The sequence shown here is derived from an EMBL/GenBank/DDBJ whole genome shotgun (WGS) entry which is preliminary data.</text>
</comment>
<gene>
    <name evidence="1" type="ORF">PIB30_040136</name>
</gene>
<evidence type="ECO:0008006" key="3">
    <source>
        <dbReference type="Google" id="ProtNLM"/>
    </source>
</evidence>
<proteinExistence type="predicted"/>